<organism evidence="2 3">
    <name type="scientific">Streptomyces finlayi</name>
    <dbReference type="NCBI Taxonomy" id="67296"/>
    <lineage>
        <taxon>Bacteria</taxon>
        <taxon>Bacillati</taxon>
        <taxon>Actinomycetota</taxon>
        <taxon>Actinomycetes</taxon>
        <taxon>Kitasatosporales</taxon>
        <taxon>Streptomycetaceae</taxon>
        <taxon>Streptomyces</taxon>
    </lineage>
</organism>
<protein>
    <recommendedName>
        <fullName evidence="1">Type ISP restriction-modification enzyme LLaBIII C-terminal specificity domain-containing protein</fullName>
    </recommendedName>
</protein>
<sequence length="293" mass="33486">MKELVYFDRHLNHERSQMPRIFPTPRHQNMGFYITGLGSDKPFSAHAVNHIPDLAYWGSSNGQFYPRYTYRAPSAGDDLFSTAEEAADHERIDNITDAALLDYQSTYGDAVTKDDVFYYVYGLLHSTAYREQFAADLKKSLPRIPKVRDFRGFAEAGRRLAGLHINYESVKPYAALDETVTGSPDTDPTELYRVVKMKVRSKQDKSTIIYNSRVTLSNIPEEAYRYQLGARSAIEWIIDRYQVKQDKASGIVNDPNDWSDDPRYIIDLLKKIVTVSVETVRIVDALPALDILK</sequence>
<evidence type="ECO:0000313" key="2">
    <source>
        <dbReference type="EMBL" id="QNE76535.1"/>
    </source>
</evidence>
<accession>A0A7G7BMH0</accession>
<keyword evidence="3" id="KW-1185">Reference proteome</keyword>
<dbReference type="Proteomes" id="UP000515307">
    <property type="component" value="Chromosome"/>
</dbReference>
<gene>
    <name evidence="2" type="ORF">F0344_19610</name>
</gene>
<feature type="domain" description="Type ISP restriction-modification enzyme LLaBIII C-terminal specificity" evidence="1">
    <location>
        <begin position="2"/>
        <end position="268"/>
    </location>
</feature>
<proteinExistence type="predicted"/>
<dbReference type="InterPro" id="IPR041635">
    <property type="entry name" value="Type_ISP_LLaBIII_C"/>
</dbReference>
<dbReference type="Pfam" id="PF18135">
    <property type="entry name" value="Type_ISP_C"/>
    <property type="match status" value="1"/>
</dbReference>
<name>A0A7G7BMH0_9ACTN</name>
<evidence type="ECO:0000313" key="3">
    <source>
        <dbReference type="Proteomes" id="UP000515307"/>
    </source>
</evidence>
<dbReference type="KEGG" id="sfiy:F0344_19610"/>
<evidence type="ECO:0000259" key="1">
    <source>
        <dbReference type="Pfam" id="PF18135"/>
    </source>
</evidence>
<dbReference type="AlphaFoldDB" id="A0A7G7BMH0"/>
<reference evidence="3" key="1">
    <citation type="submission" date="2019-10" db="EMBL/GenBank/DDBJ databases">
        <title>Antimicrobial potential of Antarctic Bacteria.</title>
        <authorList>
            <person name="Benaud N."/>
            <person name="Edwards R.J."/>
            <person name="Ferrari B.C."/>
        </authorList>
    </citation>
    <scope>NUCLEOTIDE SEQUENCE [LARGE SCALE GENOMIC DNA]</scope>
    <source>
        <strain evidence="3">NBSH44</strain>
    </source>
</reference>
<dbReference type="EMBL" id="CP045702">
    <property type="protein sequence ID" value="QNE76535.1"/>
    <property type="molecule type" value="Genomic_DNA"/>
</dbReference>